<dbReference type="OMA" id="DQRRYTS"/>
<dbReference type="SUPFAM" id="SSF50475">
    <property type="entry name" value="FMN-binding split barrel"/>
    <property type="match status" value="1"/>
</dbReference>
<evidence type="ECO:0000256" key="2">
    <source>
        <dbReference type="SAM" id="MobiDB-lite"/>
    </source>
</evidence>
<dbReference type="PANTHER" id="PTHR30466">
    <property type="entry name" value="FLAVIN REDUCTASE"/>
    <property type="match status" value="1"/>
</dbReference>
<dbReference type="AlphaFoldDB" id="Q2GXG2"/>
<dbReference type="InParanoid" id="Q2GXG2"/>
<evidence type="ECO:0000313" key="5">
    <source>
        <dbReference type="Proteomes" id="UP000001056"/>
    </source>
</evidence>
<gene>
    <name evidence="4" type="ORF">CHGG_07342</name>
</gene>
<dbReference type="SMART" id="SM00903">
    <property type="entry name" value="Flavin_Reduct"/>
    <property type="match status" value="1"/>
</dbReference>
<feature type="domain" description="Flavin reductase like" evidence="3">
    <location>
        <begin position="114"/>
        <end position="313"/>
    </location>
</feature>
<dbReference type="InterPro" id="IPR012349">
    <property type="entry name" value="Split_barrel_FMN-bd"/>
</dbReference>
<feature type="compositionally biased region" description="Pro residues" evidence="2">
    <location>
        <begin position="128"/>
        <end position="154"/>
    </location>
</feature>
<dbReference type="STRING" id="306901.Q2GXG2"/>
<name>Q2GXG2_CHAGB</name>
<evidence type="ECO:0000313" key="4">
    <source>
        <dbReference type="EMBL" id="EAQ86089.1"/>
    </source>
</evidence>
<dbReference type="eggNOG" id="ENOG502SB89">
    <property type="taxonomic scope" value="Eukaryota"/>
</dbReference>
<dbReference type="EMBL" id="CH408033">
    <property type="protein sequence ID" value="EAQ86089.1"/>
    <property type="molecule type" value="Genomic_DNA"/>
</dbReference>
<sequence length="327" mass="35577">MNSCRVLVGLAAERAPQAPLVPRRNYGSSAWANPLQRPRTAAAQPPLAFDRVHCYPKHPPRSPRSQRCFHITPQTHRDRHPRTFHLTDPQPPSIHPHSSSPTSPPLPEQFRSVMRLLTHPVVVCTSTHPPPPTSTPTPNSDPKPSPPPPPPPQGTPRGMTMSSFTSLALSPTPVVSFNIATPSRTLDAVAASGRFNIHVLADDVAGARVADWFTGGNAERRGAFERLVGKGQGGEGDMVVGGSDGEAPVLEGEGVLYVLRCRLLDDEPTKGLVRVRDHVIVLGEVLEIVEGPGAQREREERFGLLYADRRYRQLGGCITPEKELIKS</sequence>
<feature type="region of interest" description="Disordered" evidence="2">
    <location>
        <begin position="123"/>
        <end position="163"/>
    </location>
</feature>
<proteinExistence type="predicted"/>
<dbReference type="GO" id="GO:0010181">
    <property type="term" value="F:FMN binding"/>
    <property type="evidence" value="ECO:0007669"/>
    <property type="project" value="InterPro"/>
</dbReference>
<dbReference type="PANTHER" id="PTHR30466:SF1">
    <property type="entry name" value="FMN REDUCTASE (NADH) RUTF"/>
    <property type="match status" value="1"/>
</dbReference>
<evidence type="ECO:0000259" key="3">
    <source>
        <dbReference type="SMART" id="SM00903"/>
    </source>
</evidence>
<dbReference type="Gene3D" id="2.30.110.10">
    <property type="entry name" value="Electron Transport, Fmn-binding Protein, Chain A"/>
    <property type="match status" value="1"/>
</dbReference>
<dbReference type="Pfam" id="PF01613">
    <property type="entry name" value="Flavin_Reduct"/>
    <property type="match status" value="1"/>
</dbReference>
<dbReference type="VEuPathDB" id="FungiDB:CHGG_07342"/>
<feature type="region of interest" description="Disordered" evidence="2">
    <location>
        <begin position="55"/>
        <end position="108"/>
    </location>
</feature>
<evidence type="ECO:0000256" key="1">
    <source>
        <dbReference type="ARBA" id="ARBA00023002"/>
    </source>
</evidence>
<dbReference type="GeneID" id="4393800"/>
<keyword evidence="1" id="KW-0560">Oxidoreductase</keyword>
<accession>Q2GXG2</accession>
<dbReference type="GO" id="GO:0042602">
    <property type="term" value="F:riboflavin reductase (NADPH) activity"/>
    <property type="evidence" value="ECO:0007669"/>
    <property type="project" value="TreeGrafter"/>
</dbReference>
<organism evidence="4 5">
    <name type="scientific">Chaetomium globosum (strain ATCC 6205 / CBS 148.51 / DSM 1962 / NBRC 6347 / NRRL 1970)</name>
    <name type="common">Soil fungus</name>
    <dbReference type="NCBI Taxonomy" id="306901"/>
    <lineage>
        <taxon>Eukaryota</taxon>
        <taxon>Fungi</taxon>
        <taxon>Dikarya</taxon>
        <taxon>Ascomycota</taxon>
        <taxon>Pezizomycotina</taxon>
        <taxon>Sordariomycetes</taxon>
        <taxon>Sordariomycetidae</taxon>
        <taxon>Sordariales</taxon>
        <taxon>Chaetomiaceae</taxon>
        <taxon>Chaetomium</taxon>
    </lineage>
</organism>
<protein>
    <recommendedName>
        <fullName evidence="3">Flavin reductase like domain-containing protein</fullName>
    </recommendedName>
</protein>
<dbReference type="Proteomes" id="UP000001056">
    <property type="component" value="Unassembled WGS sequence"/>
</dbReference>
<keyword evidence="5" id="KW-1185">Reference proteome</keyword>
<dbReference type="RefSeq" id="XP_001224998.1">
    <property type="nucleotide sequence ID" value="XM_001224997.1"/>
</dbReference>
<dbReference type="InterPro" id="IPR050268">
    <property type="entry name" value="NADH-dep_flavin_reductase"/>
</dbReference>
<dbReference type="HOGENOM" id="CLU_070401_0_0_1"/>
<dbReference type="InterPro" id="IPR002563">
    <property type="entry name" value="Flavin_Rdtase-like_dom"/>
</dbReference>
<dbReference type="OrthoDB" id="2015405at2759"/>
<reference evidence="5" key="1">
    <citation type="journal article" date="2015" name="Genome Announc.">
        <title>Draft genome sequence of the cellulolytic fungus Chaetomium globosum.</title>
        <authorList>
            <person name="Cuomo C.A."/>
            <person name="Untereiner W.A."/>
            <person name="Ma L.-J."/>
            <person name="Grabherr M."/>
            <person name="Birren B.W."/>
        </authorList>
    </citation>
    <scope>NUCLEOTIDE SEQUENCE [LARGE SCALE GENOMIC DNA]</scope>
    <source>
        <strain evidence="5">ATCC 6205 / CBS 148.51 / DSM 1962 / NBRC 6347 / NRRL 1970</strain>
    </source>
</reference>